<proteinExistence type="predicted"/>
<protein>
    <submittedName>
        <fullName evidence="2">Uncharacterized protein</fullName>
    </submittedName>
</protein>
<reference evidence="2" key="1">
    <citation type="submission" date="2011-02" db="EMBL/GenBank/DDBJ databases">
        <title>The genome of the leaf-cutting ant Acromyrmex echinatior suggests key adaptations to social evolution and fungus farming.</title>
        <authorList>
            <person name="Nygaard S."/>
            <person name="Zhang G."/>
        </authorList>
    </citation>
    <scope>NUCLEOTIDE SEQUENCE</scope>
</reference>
<dbReference type="AlphaFoldDB" id="F4WZL5"/>
<feature type="compositionally biased region" description="Polar residues" evidence="1">
    <location>
        <begin position="503"/>
        <end position="519"/>
    </location>
</feature>
<evidence type="ECO:0000256" key="1">
    <source>
        <dbReference type="SAM" id="MobiDB-lite"/>
    </source>
</evidence>
<evidence type="ECO:0000313" key="3">
    <source>
        <dbReference type="Proteomes" id="UP000007755"/>
    </source>
</evidence>
<dbReference type="Proteomes" id="UP000007755">
    <property type="component" value="Unassembled WGS sequence"/>
</dbReference>
<feature type="region of interest" description="Disordered" evidence="1">
    <location>
        <begin position="503"/>
        <end position="553"/>
    </location>
</feature>
<dbReference type="OrthoDB" id="7554116at2759"/>
<dbReference type="EMBL" id="GL888480">
    <property type="protein sequence ID" value="EGI60290.1"/>
    <property type="molecule type" value="Genomic_DNA"/>
</dbReference>
<feature type="compositionally biased region" description="Polar residues" evidence="1">
    <location>
        <begin position="403"/>
        <end position="426"/>
    </location>
</feature>
<accession>F4WZL5</accession>
<feature type="compositionally biased region" description="Basic and acidic residues" evidence="1">
    <location>
        <begin position="520"/>
        <end position="553"/>
    </location>
</feature>
<gene>
    <name evidence="2" type="ORF">G5I_11472</name>
</gene>
<organism evidence="3">
    <name type="scientific">Acromyrmex echinatior</name>
    <name type="common">Panamanian leafcutter ant</name>
    <name type="synonym">Acromyrmex octospinosus echinatior</name>
    <dbReference type="NCBI Taxonomy" id="103372"/>
    <lineage>
        <taxon>Eukaryota</taxon>
        <taxon>Metazoa</taxon>
        <taxon>Ecdysozoa</taxon>
        <taxon>Arthropoda</taxon>
        <taxon>Hexapoda</taxon>
        <taxon>Insecta</taxon>
        <taxon>Pterygota</taxon>
        <taxon>Neoptera</taxon>
        <taxon>Endopterygota</taxon>
        <taxon>Hymenoptera</taxon>
        <taxon>Apocrita</taxon>
        <taxon>Aculeata</taxon>
        <taxon>Formicoidea</taxon>
        <taxon>Formicidae</taxon>
        <taxon>Myrmicinae</taxon>
        <taxon>Acromyrmex</taxon>
    </lineage>
</organism>
<feature type="region of interest" description="Disordered" evidence="1">
    <location>
        <begin position="394"/>
        <end position="437"/>
    </location>
</feature>
<dbReference type="InParanoid" id="F4WZL5"/>
<sequence length="553" mass="63351">MGQTMGRMPETWDGLLEEKDRVLHWSSEVLARVQDNVRNEDTFLMDYDDNVINAKVDTWIKTNRTRVDETFKKFPYASDQLRNTVNTGIEKLADEMRAKTRKNYRDAYSDIKKFNKKVDQLGIDERKIHAEIQNLEGNIQKFQKKFGPLRLKVFDNLRTGEKMMFQDKRLKSDFTKKKCMFAAIHGILLDANDAETCNLLCIKCNTSAVFENGHCECNFVDDSNKECIQQIQKEIQAIELNMLSDDLTDEERKIRSILKYRRRLRPGDAEKVAQYFINGGPEAGHSHFVRVFNATRDNAVDSATNSGVVDEKKYASYVSPTMQGVDLSTLGKPPFIYPPTGVYDPTTVPLGTISHPHGLPHALFRAVTFPAHVLHRILHPRVYHHYPLHHRGIIRSTNDKSNPDQTIGQYENNDGSNTSNLPTARSNADKPTEQNVLGLNDPLQYPIAYIADALYQPMQHQNYPYPYNSYYNPLINMFHSIPNEYLLQPMSLYPQNKLSDPWTSASNPQSFCKNNVNTEQKNEVLSADKIKNSNGIEKSDDPTKNNIPNEEKI</sequence>
<name>F4WZL5_ACREC</name>
<keyword evidence="3" id="KW-1185">Reference proteome</keyword>
<evidence type="ECO:0000313" key="2">
    <source>
        <dbReference type="EMBL" id="EGI60290.1"/>
    </source>
</evidence>